<organism evidence="3">
    <name type="scientific">Caenorhabditis brenneri</name>
    <name type="common">Nematode worm</name>
    <dbReference type="NCBI Taxonomy" id="135651"/>
    <lineage>
        <taxon>Eukaryota</taxon>
        <taxon>Metazoa</taxon>
        <taxon>Ecdysozoa</taxon>
        <taxon>Nematoda</taxon>
        <taxon>Chromadorea</taxon>
        <taxon>Rhabditida</taxon>
        <taxon>Rhabditina</taxon>
        <taxon>Rhabditomorpha</taxon>
        <taxon>Rhabditoidea</taxon>
        <taxon>Rhabditidae</taxon>
        <taxon>Peloderinae</taxon>
        <taxon>Caenorhabditis</taxon>
    </lineage>
</organism>
<evidence type="ECO:0000313" key="3">
    <source>
        <dbReference type="Proteomes" id="UP000008068"/>
    </source>
</evidence>
<evidence type="ECO:0000256" key="1">
    <source>
        <dbReference type="SAM" id="Coils"/>
    </source>
</evidence>
<name>G0MAJ7_CAEBE</name>
<protein>
    <submittedName>
        <fullName evidence="2">Uncharacterized protein</fullName>
    </submittedName>
</protein>
<reference evidence="3" key="1">
    <citation type="submission" date="2011-07" db="EMBL/GenBank/DDBJ databases">
        <authorList>
            <consortium name="Caenorhabditis brenneri Sequencing and Analysis Consortium"/>
            <person name="Wilson R.K."/>
        </authorList>
    </citation>
    <scope>NUCLEOTIDE SEQUENCE [LARGE SCALE GENOMIC DNA]</scope>
    <source>
        <strain evidence="3">PB2801</strain>
    </source>
</reference>
<sequence length="158" mass="18325">MSVNKRDARFKNLQLARIKSETEEINKDSAIAAEKIEALKLKLSKLKEETKKIESSTLQAKWKNNRVLNCKDCKQMCNTTTKKPVAQKCRDTICSPCFWRRYNAEKKRVEGQKSLIWESIGFTCPHCFEKTNMPCNLTEQNVPKSYTTLQILEICESE</sequence>
<evidence type="ECO:0000313" key="2">
    <source>
        <dbReference type="EMBL" id="EGT40390.1"/>
    </source>
</evidence>
<proteinExistence type="predicted"/>
<dbReference type="HOGENOM" id="CLU_1679479_0_0_1"/>
<feature type="coiled-coil region" evidence="1">
    <location>
        <begin position="29"/>
        <end position="56"/>
    </location>
</feature>
<accession>G0MAJ7</accession>
<keyword evidence="3" id="KW-1185">Reference proteome</keyword>
<keyword evidence="1" id="KW-0175">Coiled coil</keyword>
<dbReference type="EMBL" id="GL379788">
    <property type="protein sequence ID" value="EGT40390.1"/>
    <property type="molecule type" value="Genomic_DNA"/>
</dbReference>
<dbReference type="Proteomes" id="UP000008068">
    <property type="component" value="Unassembled WGS sequence"/>
</dbReference>
<gene>
    <name evidence="2" type="ORF">CAEBREN_18921</name>
</gene>
<dbReference type="InParanoid" id="G0MAJ7"/>
<dbReference type="AlphaFoldDB" id="G0MAJ7"/>